<gene>
    <name evidence="3" type="ORF">CAMP_LOCUS11245</name>
</gene>
<feature type="compositionally biased region" description="Polar residues" evidence="2">
    <location>
        <begin position="113"/>
        <end position="139"/>
    </location>
</feature>
<dbReference type="Proteomes" id="UP001152747">
    <property type="component" value="Unassembled WGS sequence"/>
</dbReference>
<feature type="region of interest" description="Disordered" evidence="2">
    <location>
        <begin position="104"/>
        <end position="156"/>
    </location>
</feature>
<evidence type="ECO:0000313" key="3">
    <source>
        <dbReference type="EMBL" id="CAI5448608.1"/>
    </source>
</evidence>
<comment type="caution">
    <text evidence="3">The sequence shown here is derived from an EMBL/GenBank/DDBJ whole genome shotgun (WGS) entry which is preliminary data.</text>
</comment>
<dbReference type="EMBL" id="CANHGI010000004">
    <property type="protein sequence ID" value="CAI5448608.1"/>
    <property type="molecule type" value="Genomic_DNA"/>
</dbReference>
<accession>A0A9P1IMU6</accession>
<proteinExistence type="predicted"/>
<organism evidence="3 4">
    <name type="scientific">Caenorhabditis angaria</name>
    <dbReference type="NCBI Taxonomy" id="860376"/>
    <lineage>
        <taxon>Eukaryota</taxon>
        <taxon>Metazoa</taxon>
        <taxon>Ecdysozoa</taxon>
        <taxon>Nematoda</taxon>
        <taxon>Chromadorea</taxon>
        <taxon>Rhabditida</taxon>
        <taxon>Rhabditina</taxon>
        <taxon>Rhabditomorpha</taxon>
        <taxon>Rhabditoidea</taxon>
        <taxon>Rhabditidae</taxon>
        <taxon>Peloderinae</taxon>
        <taxon>Caenorhabditis</taxon>
    </lineage>
</organism>
<dbReference type="OrthoDB" id="5919013at2759"/>
<evidence type="ECO:0000256" key="2">
    <source>
        <dbReference type="SAM" id="MobiDB-lite"/>
    </source>
</evidence>
<sequence>MSSSSRVFFEEADRPPNEYFESEKNYQVPLKKVPFQTPDPEKWITAPEFVPRSKLLAETFGILPQNLPPTMPRPFDGIPPGYTANMTTINPTNGPPIAAILLRKKRKRRSKNQTKSMVNSSTVHSISPCSSHPSDPNGLSSSENEEEMAAAGSCPDLTEEQQDEWDDYLYNHVQKSAQIYETISPNIIDVVQNRISGTSNKELQKIDNEINGNTMTSSMVVKKLAGPAIFSDGTTERTLADELSFRNTFGGYSQIDCDKSPYVHITSMDPKSSKIKNSLIDKEALKAYLDEEEQEEDFLEDVETAPTQFQQMQSVLRKGSNVITTDLQAPGNQCCLIM</sequence>
<reference evidence="3" key="1">
    <citation type="submission" date="2022-11" db="EMBL/GenBank/DDBJ databases">
        <authorList>
            <person name="Kikuchi T."/>
        </authorList>
    </citation>
    <scope>NUCLEOTIDE SEQUENCE</scope>
    <source>
        <strain evidence="3">PS1010</strain>
    </source>
</reference>
<evidence type="ECO:0000256" key="1">
    <source>
        <dbReference type="SAM" id="Coils"/>
    </source>
</evidence>
<feature type="coiled-coil region" evidence="1">
    <location>
        <begin position="275"/>
        <end position="302"/>
    </location>
</feature>
<dbReference type="AlphaFoldDB" id="A0A9P1IMU6"/>
<keyword evidence="4" id="KW-1185">Reference proteome</keyword>
<name>A0A9P1IMU6_9PELO</name>
<evidence type="ECO:0000313" key="4">
    <source>
        <dbReference type="Proteomes" id="UP001152747"/>
    </source>
</evidence>
<protein>
    <submittedName>
        <fullName evidence="3">Uncharacterized protein</fullName>
    </submittedName>
</protein>
<keyword evidence="1" id="KW-0175">Coiled coil</keyword>